<keyword evidence="4" id="KW-0472">Membrane</keyword>
<sequence>MNEYRVLQVALLISFSIHAAIIFNGRVLPFIKPPEIDKKTKVSYIRFKDKPKEDSKSKYLKNENPLKISKNTELTKRIPPPFIGPDNIYKEINSVTPRNIPFNKPALLKPDIITIKRKITLPPVDMAKIDNPSYISYYQIVREKIRRCAYQNYTRSEIGEIYITFVISSDGYLRNVRLVEEKSSANSYLQSIALSSVKGAAPFPNFPKELDYLEISFNVIISFKIE</sequence>
<evidence type="ECO:0000256" key="3">
    <source>
        <dbReference type="ARBA" id="ARBA00022989"/>
    </source>
</evidence>
<comment type="subcellular location">
    <subcellularLocation>
        <location evidence="1">Membrane</location>
        <topology evidence="1">Single-pass membrane protein</topology>
    </subcellularLocation>
</comment>
<comment type="caution">
    <text evidence="5">The sequence shown here is derived from an EMBL/GenBank/DDBJ whole genome shotgun (WGS) entry which is preliminary data.</text>
</comment>
<evidence type="ECO:0000256" key="1">
    <source>
        <dbReference type="ARBA" id="ARBA00004167"/>
    </source>
</evidence>
<dbReference type="NCBIfam" id="TIGR01352">
    <property type="entry name" value="tonB_Cterm"/>
    <property type="match status" value="1"/>
</dbReference>
<accession>A0A2G9YKT1</accession>
<evidence type="ECO:0000313" key="5">
    <source>
        <dbReference type="EMBL" id="PIP19131.1"/>
    </source>
</evidence>
<gene>
    <name evidence="5" type="ORF">COX41_04530</name>
</gene>
<protein>
    <recommendedName>
        <fullName evidence="7">TonB C-terminal domain-containing protein</fullName>
    </recommendedName>
</protein>
<dbReference type="SUPFAM" id="SSF74653">
    <property type="entry name" value="TolA/TonB C-terminal domain"/>
    <property type="match status" value="1"/>
</dbReference>
<organism evidence="5 6">
    <name type="scientific">Candidatus Sherwoodlollariibacterium unditelluris</name>
    <dbReference type="NCBI Taxonomy" id="1974757"/>
    <lineage>
        <taxon>Bacteria</taxon>
        <taxon>Pseudomonadati</taxon>
        <taxon>Candidatus Omnitrophota</taxon>
        <taxon>Candidatus Sherwoodlollariibacterium</taxon>
    </lineage>
</organism>
<dbReference type="AlphaFoldDB" id="A0A2G9YKT1"/>
<name>A0A2G9YKT1_9BACT</name>
<dbReference type="InterPro" id="IPR006260">
    <property type="entry name" value="TonB/TolA_C"/>
</dbReference>
<evidence type="ECO:0000256" key="4">
    <source>
        <dbReference type="ARBA" id="ARBA00023136"/>
    </source>
</evidence>
<dbReference type="GO" id="GO:0016020">
    <property type="term" value="C:membrane"/>
    <property type="evidence" value="ECO:0007669"/>
    <property type="project" value="UniProtKB-SubCell"/>
</dbReference>
<dbReference type="Proteomes" id="UP000231292">
    <property type="component" value="Unassembled WGS sequence"/>
</dbReference>
<proteinExistence type="predicted"/>
<keyword evidence="2" id="KW-0812">Transmembrane</keyword>
<dbReference type="EMBL" id="PCRK01000112">
    <property type="protein sequence ID" value="PIP19131.1"/>
    <property type="molecule type" value="Genomic_DNA"/>
</dbReference>
<evidence type="ECO:0000256" key="2">
    <source>
        <dbReference type="ARBA" id="ARBA00022692"/>
    </source>
</evidence>
<evidence type="ECO:0008006" key="7">
    <source>
        <dbReference type="Google" id="ProtNLM"/>
    </source>
</evidence>
<reference evidence="5 6" key="1">
    <citation type="submission" date="2017-09" db="EMBL/GenBank/DDBJ databases">
        <title>Depth-based differentiation of microbial function through sediment-hosted aquifers and enrichment of novel symbionts in the deep terrestrial subsurface.</title>
        <authorList>
            <person name="Probst A.J."/>
            <person name="Ladd B."/>
            <person name="Jarett J.K."/>
            <person name="Geller-Mcgrath D.E."/>
            <person name="Sieber C.M."/>
            <person name="Emerson J.B."/>
            <person name="Anantharaman K."/>
            <person name="Thomas B.C."/>
            <person name="Malmstrom R."/>
            <person name="Stieglmeier M."/>
            <person name="Klingl A."/>
            <person name="Woyke T."/>
            <person name="Ryan C.M."/>
            <person name="Banfield J.F."/>
        </authorList>
    </citation>
    <scope>NUCLEOTIDE SEQUENCE [LARGE SCALE GENOMIC DNA]</scope>
    <source>
        <strain evidence="5">CG23_combo_of_CG06-09_8_20_14_all_41_10</strain>
    </source>
</reference>
<keyword evidence="3" id="KW-1133">Transmembrane helix</keyword>
<evidence type="ECO:0000313" key="6">
    <source>
        <dbReference type="Proteomes" id="UP000231292"/>
    </source>
</evidence>
<dbReference type="Gene3D" id="3.30.1150.10">
    <property type="match status" value="1"/>
</dbReference>